<gene>
    <name evidence="1" type="ORF">QYE76_024269</name>
</gene>
<protein>
    <recommendedName>
        <fullName evidence="3">DUF4219 domain-containing protein</fullName>
    </recommendedName>
</protein>
<evidence type="ECO:0000313" key="1">
    <source>
        <dbReference type="EMBL" id="KAK1618752.1"/>
    </source>
</evidence>
<comment type="caution">
    <text evidence="1">The sequence shown here is derived from an EMBL/GenBank/DDBJ whole genome shotgun (WGS) entry which is preliminary data.</text>
</comment>
<evidence type="ECO:0008006" key="3">
    <source>
        <dbReference type="Google" id="ProtNLM"/>
    </source>
</evidence>
<keyword evidence="2" id="KW-1185">Reference proteome</keyword>
<name>A0AAD8VT50_LOLMU</name>
<dbReference type="EMBL" id="JAUUTY010000006">
    <property type="protein sequence ID" value="KAK1618752.1"/>
    <property type="molecule type" value="Genomic_DNA"/>
</dbReference>
<dbReference type="AlphaFoldDB" id="A0AAD8VT50"/>
<evidence type="ECO:0000313" key="2">
    <source>
        <dbReference type="Proteomes" id="UP001231189"/>
    </source>
</evidence>
<proteinExistence type="predicted"/>
<dbReference type="Pfam" id="PF14223">
    <property type="entry name" value="Retrotran_gag_2"/>
    <property type="match status" value="1"/>
</dbReference>
<sequence>MGDYSGVAAPVSTQYPQYIRDNYTVWATTMMWALESNEVWEAVDPGGDEFMKGASKYRKDRQALTAICSVMPMDVKQHLISKKSAKEAWETIKTLNLGHARVREAALQTLQKKYENLEMGEDETLDAFAWRVATLVNGIRALDEKLEEISIVRRFLRAAPRYLPVVSAIEQCVDLKTLTMDDLVGRFKAHDERMKITYGDVVPEEHVDCRKPPKPKDRALIAQEGDDGPMMLMLEVCEQKDEEELPPPSSATEIVMDHGLPCVDHVDKLCDEGFVKKQRSAPYPRETTDQASEALARSWRYMRSNFTRNPVR</sequence>
<organism evidence="1 2">
    <name type="scientific">Lolium multiflorum</name>
    <name type="common">Italian ryegrass</name>
    <name type="synonym">Lolium perenne subsp. multiflorum</name>
    <dbReference type="NCBI Taxonomy" id="4521"/>
    <lineage>
        <taxon>Eukaryota</taxon>
        <taxon>Viridiplantae</taxon>
        <taxon>Streptophyta</taxon>
        <taxon>Embryophyta</taxon>
        <taxon>Tracheophyta</taxon>
        <taxon>Spermatophyta</taxon>
        <taxon>Magnoliopsida</taxon>
        <taxon>Liliopsida</taxon>
        <taxon>Poales</taxon>
        <taxon>Poaceae</taxon>
        <taxon>BOP clade</taxon>
        <taxon>Pooideae</taxon>
        <taxon>Poodae</taxon>
        <taxon>Poeae</taxon>
        <taxon>Poeae Chloroplast Group 2 (Poeae type)</taxon>
        <taxon>Loliodinae</taxon>
        <taxon>Loliinae</taxon>
        <taxon>Lolium</taxon>
    </lineage>
</organism>
<reference evidence="1" key="1">
    <citation type="submission" date="2023-07" db="EMBL/GenBank/DDBJ databases">
        <title>A chromosome-level genome assembly of Lolium multiflorum.</title>
        <authorList>
            <person name="Chen Y."/>
            <person name="Copetti D."/>
            <person name="Kolliker R."/>
            <person name="Studer B."/>
        </authorList>
    </citation>
    <scope>NUCLEOTIDE SEQUENCE</scope>
    <source>
        <strain evidence="1">02402/16</strain>
        <tissue evidence="1">Leaf</tissue>
    </source>
</reference>
<dbReference type="PANTHER" id="PTHR35317">
    <property type="entry name" value="OS04G0629600 PROTEIN"/>
    <property type="match status" value="1"/>
</dbReference>
<dbReference type="PANTHER" id="PTHR35317:SF35">
    <property type="entry name" value="DUF4219 DOMAIN-CONTAINING PROTEIN"/>
    <property type="match status" value="1"/>
</dbReference>
<dbReference type="Proteomes" id="UP001231189">
    <property type="component" value="Unassembled WGS sequence"/>
</dbReference>
<accession>A0AAD8VT50</accession>